<accession>A0AA36E9G0</accession>
<dbReference type="InterPro" id="IPR026899">
    <property type="entry name" value="FKS1-like_dom1"/>
</dbReference>
<gene>
    <name evidence="2" type="ORF">LSALG_LOCUS27394</name>
</gene>
<organism evidence="2 3">
    <name type="scientific">Lactuca saligna</name>
    <name type="common">Willowleaf lettuce</name>
    <dbReference type="NCBI Taxonomy" id="75948"/>
    <lineage>
        <taxon>Eukaryota</taxon>
        <taxon>Viridiplantae</taxon>
        <taxon>Streptophyta</taxon>
        <taxon>Embryophyta</taxon>
        <taxon>Tracheophyta</taxon>
        <taxon>Spermatophyta</taxon>
        <taxon>Magnoliopsida</taxon>
        <taxon>eudicotyledons</taxon>
        <taxon>Gunneridae</taxon>
        <taxon>Pentapetalae</taxon>
        <taxon>asterids</taxon>
        <taxon>campanulids</taxon>
        <taxon>Asterales</taxon>
        <taxon>Asteraceae</taxon>
        <taxon>Cichorioideae</taxon>
        <taxon>Cichorieae</taxon>
        <taxon>Lactucinae</taxon>
        <taxon>Lactuca</taxon>
    </lineage>
</organism>
<name>A0AA36E9G0_LACSI</name>
<dbReference type="AlphaFoldDB" id="A0AA36E9G0"/>
<evidence type="ECO:0000313" key="2">
    <source>
        <dbReference type="EMBL" id="CAI9288069.1"/>
    </source>
</evidence>
<dbReference type="Pfam" id="PF14288">
    <property type="entry name" value="FKS1_dom1"/>
    <property type="match status" value="1"/>
</dbReference>
<dbReference type="EMBL" id="OX465081">
    <property type="protein sequence ID" value="CAI9288069.1"/>
    <property type="molecule type" value="Genomic_DNA"/>
</dbReference>
<protein>
    <recommendedName>
        <fullName evidence="1">1,3-beta-glucan synthase component FKS1-like domain-containing protein</fullName>
    </recommendedName>
</protein>
<dbReference type="Proteomes" id="UP001177003">
    <property type="component" value="Chromosome 5"/>
</dbReference>
<keyword evidence="3" id="KW-1185">Reference proteome</keyword>
<evidence type="ECO:0000313" key="3">
    <source>
        <dbReference type="Proteomes" id="UP001177003"/>
    </source>
</evidence>
<evidence type="ECO:0000259" key="1">
    <source>
        <dbReference type="Pfam" id="PF14288"/>
    </source>
</evidence>
<feature type="domain" description="1,3-beta-glucan synthase component FKS1-like" evidence="1">
    <location>
        <begin position="72"/>
        <end position="137"/>
    </location>
</feature>
<proteinExistence type="predicted"/>
<sequence length="228" mass="25733">MALHSLVLNPEDTTTTTTITKPMEELSTMVKPDQALYPITLKFEEVVYKVKIEVNPADLFLDLANAKSEGIALDSMHDYEQGENTDDEKNSIRQQLITCYETRLKTDEARRNQGGKAIHASWTNYDDLNEYFCQEMSRSRFSVELDAANEKIISFTVDTLKRQLHFEPTAYGCCDRDDPDVPCNDDIFLLFHPSTPFPPCIGQVATTDSMCPLSPSSHVKVEQGIITV</sequence>
<reference evidence="2" key="1">
    <citation type="submission" date="2023-04" db="EMBL/GenBank/DDBJ databases">
        <authorList>
            <person name="Vijverberg K."/>
            <person name="Xiong W."/>
            <person name="Schranz E."/>
        </authorList>
    </citation>
    <scope>NUCLEOTIDE SEQUENCE</scope>
</reference>